<dbReference type="InterPro" id="IPR058379">
    <property type="entry name" value="DUF8066"/>
</dbReference>
<keyword evidence="1" id="KW-0472">Membrane</keyword>
<dbReference type="AlphaFoldDB" id="A0A1H6JC27"/>
<accession>A0A1H6JC27</accession>
<dbReference type="RefSeq" id="WP_092817542.1">
    <property type="nucleotide sequence ID" value="NZ_FNWU01000011.1"/>
</dbReference>
<evidence type="ECO:0000313" key="2">
    <source>
        <dbReference type="EMBL" id="SEH59840.1"/>
    </source>
</evidence>
<sequence length="77" mass="8553">MTSQSPPSLPRSWTAAVIILGTLILGYSVIIAGQILLGVIPVLLLVLLYLLWRFVVAVESIADAQQRLAARRERRER</sequence>
<dbReference type="EMBL" id="FNWU01000011">
    <property type="protein sequence ID" value="SEH59840.1"/>
    <property type="molecule type" value="Genomic_DNA"/>
</dbReference>
<dbReference type="Proteomes" id="UP000199215">
    <property type="component" value="Unassembled WGS sequence"/>
</dbReference>
<evidence type="ECO:0000256" key="1">
    <source>
        <dbReference type="SAM" id="Phobius"/>
    </source>
</evidence>
<protein>
    <submittedName>
        <fullName evidence="2">Uncharacterized protein</fullName>
    </submittedName>
</protein>
<dbReference type="Pfam" id="PF26262">
    <property type="entry name" value="DUF8066"/>
    <property type="match status" value="1"/>
</dbReference>
<feature type="transmembrane region" description="Helical" evidence="1">
    <location>
        <begin position="42"/>
        <end position="62"/>
    </location>
</feature>
<proteinExistence type="predicted"/>
<keyword evidence="1" id="KW-1133">Transmembrane helix</keyword>
<keyword evidence="1" id="KW-0812">Transmembrane</keyword>
<gene>
    <name evidence="2" type="ORF">SAMN05192561_11117</name>
</gene>
<organism evidence="2 3">
    <name type="scientific">Halopenitus malekzadehii</name>
    <dbReference type="NCBI Taxonomy" id="1267564"/>
    <lineage>
        <taxon>Archaea</taxon>
        <taxon>Methanobacteriati</taxon>
        <taxon>Methanobacteriota</taxon>
        <taxon>Stenosarchaea group</taxon>
        <taxon>Halobacteria</taxon>
        <taxon>Halobacteriales</taxon>
        <taxon>Haloferacaceae</taxon>
        <taxon>Halopenitus</taxon>
    </lineage>
</organism>
<reference evidence="2 3" key="1">
    <citation type="submission" date="2016-10" db="EMBL/GenBank/DDBJ databases">
        <authorList>
            <person name="de Groot N.N."/>
        </authorList>
    </citation>
    <scope>NUCLEOTIDE SEQUENCE [LARGE SCALE GENOMIC DNA]</scope>
    <source>
        <strain evidence="2 3">IBRC-M10418</strain>
    </source>
</reference>
<name>A0A1H6JC27_9EURY</name>
<keyword evidence="3" id="KW-1185">Reference proteome</keyword>
<feature type="transmembrane region" description="Helical" evidence="1">
    <location>
        <begin position="12"/>
        <end position="36"/>
    </location>
</feature>
<evidence type="ECO:0000313" key="3">
    <source>
        <dbReference type="Proteomes" id="UP000199215"/>
    </source>
</evidence>
<dbReference type="OrthoDB" id="270662at2157"/>